<name>A0A0D7EGN2_RHOPL</name>
<accession>A0A0D7EGN2</accession>
<comment type="caution">
    <text evidence="2">The sequence shown here is derived from an EMBL/GenBank/DDBJ whole genome shotgun (WGS) entry which is preliminary data.</text>
</comment>
<evidence type="ECO:0000313" key="2">
    <source>
        <dbReference type="EMBL" id="KIZ39979.1"/>
    </source>
</evidence>
<reference evidence="2 3" key="1">
    <citation type="submission" date="2014-11" db="EMBL/GenBank/DDBJ databases">
        <title>Genomics and ecophysiology of heterotrophic nitrogen fixing bacteria isolated from estuarine surface water.</title>
        <authorList>
            <person name="Bentzon-Tilia M."/>
            <person name="Severin I."/>
            <person name="Hansen L.H."/>
            <person name="Riemann L."/>
        </authorList>
    </citation>
    <scope>NUCLEOTIDE SEQUENCE [LARGE SCALE GENOMIC DNA]</scope>
    <source>
        <strain evidence="2 3">BAL398</strain>
    </source>
</reference>
<protein>
    <submittedName>
        <fullName evidence="2">Uncharacterized protein</fullName>
    </submittedName>
</protein>
<dbReference type="AlphaFoldDB" id="A0A0D7EGN2"/>
<proteinExistence type="predicted"/>
<gene>
    <name evidence="2" type="ORF">OO17_18895</name>
</gene>
<dbReference type="EMBL" id="JXXE01000384">
    <property type="protein sequence ID" value="KIZ39979.1"/>
    <property type="molecule type" value="Genomic_DNA"/>
</dbReference>
<dbReference type="Proteomes" id="UP000032515">
    <property type="component" value="Unassembled WGS sequence"/>
</dbReference>
<evidence type="ECO:0000256" key="1">
    <source>
        <dbReference type="SAM" id="MobiDB-lite"/>
    </source>
</evidence>
<feature type="compositionally biased region" description="Basic residues" evidence="1">
    <location>
        <begin position="24"/>
        <end position="50"/>
    </location>
</feature>
<sequence>MAQGARVAPGRDPARPRRDDRHPRPPPRRARGRLRARQAAHPHRLRRRAAQRPDRGGVSVQRRHRPDRTRAGPRPAPQHRGDRLSAHGGGVPHRARHSDQAESAGVALGP</sequence>
<organism evidence="2 3">
    <name type="scientific">Rhodopseudomonas palustris</name>
    <dbReference type="NCBI Taxonomy" id="1076"/>
    <lineage>
        <taxon>Bacteria</taxon>
        <taxon>Pseudomonadati</taxon>
        <taxon>Pseudomonadota</taxon>
        <taxon>Alphaproteobacteria</taxon>
        <taxon>Hyphomicrobiales</taxon>
        <taxon>Nitrobacteraceae</taxon>
        <taxon>Rhodopseudomonas</taxon>
    </lineage>
</organism>
<feature type="region of interest" description="Disordered" evidence="1">
    <location>
        <begin position="1"/>
        <end position="110"/>
    </location>
</feature>
<evidence type="ECO:0000313" key="3">
    <source>
        <dbReference type="Proteomes" id="UP000032515"/>
    </source>
</evidence>
<feature type="compositionally biased region" description="Low complexity" evidence="1">
    <location>
        <begin position="1"/>
        <end position="11"/>
    </location>
</feature>
<feature type="compositionally biased region" description="Basic and acidic residues" evidence="1">
    <location>
        <begin position="12"/>
        <end position="23"/>
    </location>
</feature>